<reference evidence="2 3" key="1">
    <citation type="submission" date="2018-11" db="EMBL/GenBank/DDBJ databases">
        <title>Vibrio LJC006 sp. nov., isolated from seawater during the bloom of the enteromorpha.</title>
        <authorList>
            <person name="Liang J."/>
        </authorList>
    </citation>
    <scope>NUCLEOTIDE SEQUENCE [LARGE SCALE GENOMIC DNA]</scope>
    <source>
        <strain evidence="2 3">LJC006</strain>
    </source>
</reference>
<keyword evidence="1" id="KW-1133">Transmembrane helix</keyword>
<keyword evidence="3" id="KW-1185">Reference proteome</keyword>
<evidence type="ECO:0008006" key="4">
    <source>
        <dbReference type="Google" id="ProtNLM"/>
    </source>
</evidence>
<organism evidence="2 3">
    <name type="scientific">Vibrio viridaestus</name>
    <dbReference type="NCBI Taxonomy" id="2487322"/>
    <lineage>
        <taxon>Bacteria</taxon>
        <taxon>Pseudomonadati</taxon>
        <taxon>Pseudomonadota</taxon>
        <taxon>Gammaproteobacteria</taxon>
        <taxon>Vibrionales</taxon>
        <taxon>Vibrionaceae</taxon>
        <taxon>Vibrio</taxon>
    </lineage>
</organism>
<name>A0A3N9TD95_9VIBR</name>
<sequence>MKDLFIPFEEIEEREEKLRHDVGELSPEKRKQYYHVVSMQLKDPDTYAALAWSSVGGFHHLYLKRYIQFLVEIVLVITCVVLMICGIPLAIWGIVVLAIFELPQLFYSQKIARLYNYRLSKSIFDALSK</sequence>
<dbReference type="RefSeq" id="WP_124938423.1">
    <property type="nucleotide sequence ID" value="NZ_RJVQ01000009.1"/>
</dbReference>
<evidence type="ECO:0000256" key="1">
    <source>
        <dbReference type="SAM" id="Phobius"/>
    </source>
</evidence>
<keyword evidence="1" id="KW-0472">Membrane</keyword>
<dbReference type="AlphaFoldDB" id="A0A3N9TD95"/>
<feature type="transmembrane region" description="Helical" evidence="1">
    <location>
        <begin position="69"/>
        <end position="100"/>
    </location>
</feature>
<accession>A0A3N9TD95</accession>
<proteinExistence type="predicted"/>
<gene>
    <name evidence="2" type="ORF">EES38_17095</name>
</gene>
<dbReference type="Proteomes" id="UP000281112">
    <property type="component" value="Unassembled WGS sequence"/>
</dbReference>
<evidence type="ECO:0000313" key="3">
    <source>
        <dbReference type="Proteomes" id="UP000281112"/>
    </source>
</evidence>
<comment type="caution">
    <text evidence="2">The sequence shown here is derived from an EMBL/GenBank/DDBJ whole genome shotgun (WGS) entry which is preliminary data.</text>
</comment>
<protein>
    <recommendedName>
        <fullName evidence="4">TM2 domain-containing protein</fullName>
    </recommendedName>
</protein>
<keyword evidence="1" id="KW-0812">Transmembrane</keyword>
<dbReference type="OrthoDB" id="5768428at2"/>
<dbReference type="EMBL" id="RJVQ01000009">
    <property type="protein sequence ID" value="RQW61824.1"/>
    <property type="molecule type" value="Genomic_DNA"/>
</dbReference>
<evidence type="ECO:0000313" key="2">
    <source>
        <dbReference type="EMBL" id="RQW61824.1"/>
    </source>
</evidence>